<dbReference type="SUPFAM" id="SSF111369">
    <property type="entry name" value="HlyD-like secretion proteins"/>
    <property type="match status" value="1"/>
</dbReference>
<dbReference type="Gene3D" id="2.40.420.20">
    <property type="match status" value="1"/>
</dbReference>
<name>A0A8K2A7W2_9CYAN</name>
<dbReference type="NCBIfam" id="TIGR01730">
    <property type="entry name" value="RND_mfp"/>
    <property type="match status" value="1"/>
</dbReference>
<feature type="coiled-coil region" evidence="6">
    <location>
        <begin position="234"/>
        <end position="277"/>
    </location>
</feature>
<dbReference type="InterPro" id="IPR006143">
    <property type="entry name" value="RND_pump_MFP"/>
</dbReference>
<dbReference type="PANTHER" id="PTHR30097:SF4">
    <property type="entry name" value="SLR6042 PROTEIN"/>
    <property type="match status" value="1"/>
</dbReference>
<feature type="compositionally biased region" description="Basic and acidic residues" evidence="7">
    <location>
        <begin position="571"/>
        <end position="581"/>
    </location>
</feature>
<evidence type="ECO:0000256" key="8">
    <source>
        <dbReference type="SAM" id="Phobius"/>
    </source>
</evidence>
<evidence type="ECO:0000256" key="3">
    <source>
        <dbReference type="ARBA" id="ARBA00022833"/>
    </source>
</evidence>
<feature type="transmembrane region" description="Helical" evidence="8">
    <location>
        <begin position="512"/>
        <end position="533"/>
    </location>
</feature>
<keyword evidence="12" id="KW-1185">Reference proteome</keyword>
<keyword evidence="4" id="KW-0105">Cadmium resistance</keyword>
<dbReference type="EMBL" id="WVIC01000013">
    <property type="protein sequence ID" value="NCJ06505.1"/>
    <property type="molecule type" value="Genomic_DNA"/>
</dbReference>
<evidence type="ECO:0000256" key="1">
    <source>
        <dbReference type="ARBA" id="ARBA00009477"/>
    </source>
</evidence>
<evidence type="ECO:0000256" key="6">
    <source>
        <dbReference type="SAM" id="Coils"/>
    </source>
</evidence>
<proteinExistence type="inferred from homology"/>
<dbReference type="InterPro" id="IPR051909">
    <property type="entry name" value="MFP_Cation_Efflux"/>
</dbReference>
<dbReference type="InterPro" id="IPR011053">
    <property type="entry name" value="Single_hybrid_motif"/>
</dbReference>
<feature type="compositionally biased region" description="Low complexity" evidence="7">
    <location>
        <begin position="560"/>
        <end position="570"/>
    </location>
</feature>
<dbReference type="Pfam" id="PF25954">
    <property type="entry name" value="Beta-barrel_RND_2"/>
    <property type="match status" value="1"/>
</dbReference>
<evidence type="ECO:0000256" key="2">
    <source>
        <dbReference type="ARBA" id="ARBA00022448"/>
    </source>
</evidence>
<protein>
    <submittedName>
        <fullName evidence="11">Efflux RND transporter periplasmic adaptor subunit</fullName>
    </submittedName>
</protein>
<dbReference type="GO" id="GO:0015679">
    <property type="term" value="P:plasma membrane copper ion transport"/>
    <property type="evidence" value="ECO:0007669"/>
    <property type="project" value="TreeGrafter"/>
</dbReference>
<accession>A0A8K2A7W2</accession>
<feature type="region of interest" description="Disordered" evidence="7">
    <location>
        <begin position="487"/>
        <end position="509"/>
    </location>
</feature>
<dbReference type="GO" id="GO:0030313">
    <property type="term" value="C:cell envelope"/>
    <property type="evidence" value="ECO:0007669"/>
    <property type="project" value="TreeGrafter"/>
</dbReference>
<keyword evidence="8" id="KW-0472">Membrane</keyword>
<comment type="function">
    <text evidence="5">CzcA and CzcB together would act in zinc efflux nearly as effectively as the complete czc efflux system (CzcABC). The CzcB protein is thought to funnel zinc cations to the CzcA transport protein.</text>
</comment>
<evidence type="ECO:0000256" key="4">
    <source>
        <dbReference type="ARBA" id="ARBA00043263"/>
    </source>
</evidence>
<dbReference type="Gene3D" id="2.40.50.100">
    <property type="match status" value="1"/>
</dbReference>
<keyword evidence="6" id="KW-0175">Coiled coil</keyword>
<dbReference type="PRINTS" id="PR01490">
    <property type="entry name" value="RTXTOXIND"/>
</dbReference>
<dbReference type="Proteomes" id="UP000607397">
    <property type="component" value="Unassembled WGS sequence"/>
</dbReference>
<evidence type="ECO:0000256" key="5">
    <source>
        <dbReference type="ARBA" id="ARBA00058766"/>
    </source>
</evidence>
<feature type="domain" description="CusB-like beta-barrel" evidence="9">
    <location>
        <begin position="340"/>
        <end position="413"/>
    </location>
</feature>
<reference evidence="11" key="1">
    <citation type="submission" date="2019-12" db="EMBL/GenBank/DDBJ databases">
        <title>High-Quality draft genome sequences of three cyanobacteria isolated from the limestone walls of the Old Cathedral of Coimbra.</title>
        <authorList>
            <person name="Tiago I."/>
            <person name="Soares F."/>
            <person name="Portugal A."/>
        </authorList>
    </citation>
    <scope>NUCLEOTIDE SEQUENCE [LARGE SCALE GENOMIC DNA]</scope>
    <source>
        <strain evidence="11">C</strain>
    </source>
</reference>
<dbReference type="Gene3D" id="1.10.287.470">
    <property type="entry name" value="Helix hairpin bin"/>
    <property type="match status" value="1"/>
</dbReference>
<dbReference type="GO" id="GO:0022857">
    <property type="term" value="F:transmembrane transporter activity"/>
    <property type="evidence" value="ECO:0007669"/>
    <property type="project" value="InterPro"/>
</dbReference>
<comment type="similarity">
    <text evidence="1">Belongs to the membrane fusion protein (MFP) (TC 8.A.1) family.</text>
</comment>
<feature type="compositionally biased region" description="Basic and acidic residues" evidence="7">
    <location>
        <begin position="546"/>
        <end position="558"/>
    </location>
</feature>
<keyword evidence="3" id="KW-0862">Zinc</keyword>
<evidence type="ECO:0000313" key="11">
    <source>
        <dbReference type="EMBL" id="NCJ06505.1"/>
    </source>
</evidence>
<dbReference type="Pfam" id="PF25975">
    <property type="entry name" value="CzcB_C"/>
    <property type="match status" value="1"/>
</dbReference>
<feature type="region of interest" description="Disordered" evidence="7">
    <location>
        <begin position="540"/>
        <end position="581"/>
    </location>
</feature>
<dbReference type="FunFam" id="2.40.420.20:FF:000006">
    <property type="entry name" value="RND family efflux transporter MFP subunit"/>
    <property type="match status" value="1"/>
</dbReference>
<dbReference type="AlphaFoldDB" id="A0A8K2A7W2"/>
<dbReference type="Gene3D" id="2.40.30.170">
    <property type="match status" value="1"/>
</dbReference>
<dbReference type="SUPFAM" id="SSF51230">
    <property type="entry name" value="Single hybrid motif"/>
    <property type="match status" value="1"/>
</dbReference>
<evidence type="ECO:0000256" key="7">
    <source>
        <dbReference type="SAM" id="MobiDB-lite"/>
    </source>
</evidence>
<evidence type="ECO:0000313" key="12">
    <source>
        <dbReference type="Proteomes" id="UP000607397"/>
    </source>
</evidence>
<feature type="domain" description="CzcB-like C-terminal circularly permuted SH3-like" evidence="10">
    <location>
        <begin position="422"/>
        <end position="478"/>
    </location>
</feature>
<dbReference type="GO" id="GO:0060003">
    <property type="term" value="P:copper ion export"/>
    <property type="evidence" value="ECO:0007669"/>
    <property type="project" value="TreeGrafter"/>
</dbReference>
<evidence type="ECO:0000259" key="10">
    <source>
        <dbReference type="Pfam" id="PF25975"/>
    </source>
</evidence>
<dbReference type="FunFam" id="2.40.30.170:FF:000010">
    <property type="entry name" value="Efflux RND transporter periplasmic adaptor subunit"/>
    <property type="match status" value="1"/>
</dbReference>
<organism evidence="11 12">
    <name type="scientific">Petrachloros mirabilis ULC683</name>
    <dbReference type="NCBI Taxonomy" id="2781853"/>
    <lineage>
        <taxon>Bacteria</taxon>
        <taxon>Bacillati</taxon>
        <taxon>Cyanobacteriota</taxon>
        <taxon>Cyanophyceae</taxon>
        <taxon>Synechococcales</taxon>
        <taxon>Petrachlorosaceae</taxon>
        <taxon>Petrachloros</taxon>
        <taxon>Petrachloros mirabilis</taxon>
    </lineage>
</organism>
<gene>
    <name evidence="11" type="ORF">GS597_08260</name>
</gene>
<sequence>MEQLHFRASPTLALPRGAQGCGGASDRPEVSELRSSPQLGLCQCQRIVMLTGALLLATTSLVNAHPGHGDEFHDPGTLIPSTTSIEVDAETTRRLDMRVEPVRRQRLAFGIKTNGRVEASPNHQVVVTNPTGGTVLNLYVQPGDRVEVGQPLALLTSPELVTLRADATERQIAAEAGLKQAQADLSLAQANFRQQQAIATAAIGQAQTAFDVAQERYERDRELLDNGAIPRRQVLESESQLATAQTDLEQARSRLAVLEAENQLRRAHTALDAAQSRLEMSDQAYQARLRQLDTTANPDGTVTVLAPIAGVVAERSVTLGQSAQDAGATLMTLIDPQSVMVTADLYEKDLDQVAVGQAVRITVAGLPNRIFSGRVQVIGAAVEREQRVIPVQVGLDPLDEQLQPGRFATLEILTEQTPQAVLAVPQSALVEQQGQSLVYVQNGQTFEPVEVQVGRVAGDQVEIEQGLFEGDQVVTQGAALLYAQSLRGGSAPNSSDQVDPPAPQDSESDRSWHWLAISSSVALGTFGLGLAWGRRRRRGSGLMLGSDRERPDPLEETARGTSEGSPTSGSEVEHQVPSELP</sequence>
<dbReference type="PANTHER" id="PTHR30097">
    <property type="entry name" value="CATION EFFLUX SYSTEM PROTEIN CUSB"/>
    <property type="match status" value="1"/>
</dbReference>
<dbReference type="RefSeq" id="WP_161824982.1">
    <property type="nucleotide sequence ID" value="NZ_WVIC01000013.1"/>
</dbReference>
<comment type="caution">
    <text evidence="11">The sequence shown here is derived from an EMBL/GenBank/DDBJ whole genome shotgun (WGS) entry which is preliminary data.</text>
</comment>
<keyword evidence="8" id="KW-1133">Transmembrane helix</keyword>
<dbReference type="GO" id="GO:0046686">
    <property type="term" value="P:response to cadmium ion"/>
    <property type="evidence" value="ECO:0007669"/>
    <property type="project" value="UniProtKB-KW"/>
</dbReference>
<evidence type="ECO:0000259" key="9">
    <source>
        <dbReference type="Pfam" id="PF25954"/>
    </source>
</evidence>
<keyword evidence="8" id="KW-0812">Transmembrane</keyword>
<dbReference type="InterPro" id="IPR058792">
    <property type="entry name" value="Beta-barrel_RND_2"/>
</dbReference>
<dbReference type="GO" id="GO:0016020">
    <property type="term" value="C:membrane"/>
    <property type="evidence" value="ECO:0007669"/>
    <property type="project" value="InterPro"/>
</dbReference>
<keyword evidence="2" id="KW-0813">Transport</keyword>
<dbReference type="InterPro" id="IPR058649">
    <property type="entry name" value="CzcB_C"/>
</dbReference>